<feature type="domain" description="Ketoreductase" evidence="4">
    <location>
        <begin position="8"/>
        <end position="188"/>
    </location>
</feature>
<dbReference type="InterPro" id="IPR020904">
    <property type="entry name" value="Sc_DH/Rdtase_CS"/>
</dbReference>
<dbReference type="InterPro" id="IPR002347">
    <property type="entry name" value="SDR_fam"/>
</dbReference>
<dbReference type="InterPro" id="IPR036291">
    <property type="entry name" value="NAD(P)-bd_dom_sf"/>
</dbReference>
<sequence>MPNAQDRPVVLVTGASGDIGLATARVAAGMGWRIFGTSLGVTDGLAQIVGTDGLALAADLTDPEATRDLVEKGFAHFGRLDGLVNCAGASSVARFHEQDTESWQTFLDINLSSAFYVTRAFIDICLTQPPSPRSIVLISSLAAISGGANPAYGAGKGGVCTLTYNIAQTYGAHGLRANAVAPGVIDTQMVRQAFPGEKFEQLERAVSARTPAGRLGRPEDVAELCGFLLSDRSSFITGTVTNVSGGFELVPPIGMNLK</sequence>
<accession>A0A2M8J733</accession>
<dbReference type="Pfam" id="PF13561">
    <property type="entry name" value="adh_short_C2"/>
    <property type="match status" value="1"/>
</dbReference>
<dbReference type="InterPro" id="IPR057326">
    <property type="entry name" value="KR_dom"/>
</dbReference>
<gene>
    <name evidence="5" type="ORF">CVM52_00180</name>
</gene>
<evidence type="ECO:0000256" key="2">
    <source>
        <dbReference type="ARBA" id="ARBA00023002"/>
    </source>
</evidence>
<dbReference type="PANTHER" id="PTHR24321:SF8">
    <property type="entry name" value="ESTRADIOL 17-BETA-DEHYDROGENASE 8-RELATED"/>
    <property type="match status" value="1"/>
</dbReference>
<dbReference type="Gene3D" id="3.40.50.720">
    <property type="entry name" value="NAD(P)-binding Rossmann-like Domain"/>
    <property type="match status" value="1"/>
</dbReference>
<dbReference type="PRINTS" id="PR00081">
    <property type="entry name" value="GDHRDH"/>
</dbReference>
<organism evidence="5 6">
    <name type="scientific">Pseudooceanicola lipolyticus</name>
    <dbReference type="NCBI Taxonomy" id="2029104"/>
    <lineage>
        <taxon>Bacteria</taxon>
        <taxon>Pseudomonadati</taxon>
        <taxon>Pseudomonadota</taxon>
        <taxon>Alphaproteobacteria</taxon>
        <taxon>Rhodobacterales</taxon>
        <taxon>Paracoccaceae</taxon>
        <taxon>Pseudooceanicola</taxon>
    </lineage>
</organism>
<keyword evidence="6" id="KW-1185">Reference proteome</keyword>
<dbReference type="PANTHER" id="PTHR24321">
    <property type="entry name" value="DEHYDROGENASES, SHORT CHAIN"/>
    <property type="match status" value="1"/>
</dbReference>
<dbReference type="EMBL" id="PGTB01000001">
    <property type="protein sequence ID" value="PJE38582.1"/>
    <property type="molecule type" value="Genomic_DNA"/>
</dbReference>
<evidence type="ECO:0000256" key="3">
    <source>
        <dbReference type="ARBA" id="ARBA00023027"/>
    </source>
</evidence>
<name>A0A2M8J733_9RHOB</name>
<dbReference type="FunFam" id="3.40.50.720:FF:000084">
    <property type="entry name" value="Short-chain dehydrogenase reductase"/>
    <property type="match status" value="1"/>
</dbReference>
<protein>
    <submittedName>
        <fullName evidence="5">Oxidoreductase</fullName>
    </submittedName>
</protein>
<evidence type="ECO:0000259" key="4">
    <source>
        <dbReference type="SMART" id="SM00822"/>
    </source>
</evidence>
<dbReference type="PROSITE" id="PS00061">
    <property type="entry name" value="ADH_SHORT"/>
    <property type="match status" value="1"/>
</dbReference>
<dbReference type="SMART" id="SM00822">
    <property type="entry name" value="PKS_KR"/>
    <property type="match status" value="1"/>
</dbReference>
<evidence type="ECO:0000313" key="5">
    <source>
        <dbReference type="EMBL" id="PJE38582.1"/>
    </source>
</evidence>
<reference evidence="5 6" key="1">
    <citation type="journal article" date="2018" name="Int. J. Syst. Evol. Microbiol.">
        <title>Pseudooceanicola lipolyticus sp. nov., a marine alphaproteobacterium, reclassification of Oceanicola flagellatus as Pseudooceanicola flagellatus comb. nov. and emended description of the genus Pseudooceanicola.</title>
        <authorList>
            <person name="Huang M.-M."/>
            <person name="Guo L.-L."/>
            <person name="Wu Y.-H."/>
            <person name="Lai Q.-L."/>
            <person name="Shao Z.-Z."/>
            <person name="Wang C.-S."/>
            <person name="Wu M."/>
            <person name="Xu X.-W."/>
        </authorList>
    </citation>
    <scope>NUCLEOTIDE SEQUENCE [LARGE SCALE GENOMIC DNA]</scope>
    <source>
        <strain evidence="5 6">157</strain>
    </source>
</reference>
<dbReference type="AlphaFoldDB" id="A0A2M8J733"/>
<keyword evidence="3" id="KW-0520">NAD</keyword>
<proteinExistence type="inferred from homology"/>
<dbReference type="GO" id="GO:0016491">
    <property type="term" value="F:oxidoreductase activity"/>
    <property type="evidence" value="ECO:0007669"/>
    <property type="project" value="UniProtKB-KW"/>
</dbReference>
<dbReference type="SUPFAM" id="SSF51735">
    <property type="entry name" value="NAD(P)-binding Rossmann-fold domains"/>
    <property type="match status" value="1"/>
</dbReference>
<evidence type="ECO:0000256" key="1">
    <source>
        <dbReference type="ARBA" id="ARBA00006484"/>
    </source>
</evidence>
<evidence type="ECO:0000313" key="6">
    <source>
        <dbReference type="Proteomes" id="UP000231553"/>
    </source>
</evidence>
<comment type="similarity">
    <text evidence="1">Belongs to the short-chain dehydrogenases/reductases (SDR) family.</text>
</comment>
<keyword evidence="2" id="KW-0560">Oxidoreductase</keyword>
<comment type="caution">
    <text evidence="5">The sequence shown here is derived from an EMBL/GenBank/DDBJ whole genome shotgun (WGS) entry which is preliminary data.</text>
</comment>
<dbReference type="CDD" id="cd05233">
    <property type="entry name" value="SDR_c"/>
    <property type="match status" value="1"/>
</dbReference>
<dbReference type="RefSeq" id="WP_100160711.1">
    <property type="nucleotide sequence ID" value="NZ_PGTB01000001.1"/>
</dbReference>
<dbReference type="Proteomes" id="UP000231553">
    <property type="component" value="Unassembled WGS sequence"/>
</dbReference>